<name>A0A3G3IH39_9ARCH</name>
<feature type="transmembrane region" description="Helical" evidence="1">
    <location>
        <begin position="73"/>
        <end position="93"/>
    </location>
</feature>
<organism evidence="2 3">
    <name type="scientific">Methanomethylophilus alvi</name>
    <dbReference type="NCBI Taxonomy" id="1291540"/>
    <lineage>
        <taxon>Archaea</taxon>
        <taxon>Methanobacteriati</taxon>
        <taxon>Thermoplasmatota</taxon>
        <taxon>Thermoplasmata</taxon>
        <taxon>Methanomassiliicoccales</taxon>
        <taxon>Methanomethylophilaceae</taxon>
        <taxon>Methanomethylophilus</taxon>
    </lineage>
</organism>
<sequence length="99" mass="10393">MNLDDFAPEPKRAPVPVKHLCIAAVALGAISAVAIFLNSWAAVVFGAIGLFLGGFSMSRAMKRVQIGEIKMPFVYIAALGLLLSVIGFILGYADVISGL</sequence>
<dbReference type="Proteomes" id="UP000273278">
    <property type="component" value="Chromosome"/>
</dbReference>
<dbReference type="RefSeq" id="WP_015504789.1">
    <property type="nucleotide sequence ID" value="NZ_CAYARL010000036.1"/>
</dbReference>
<dbReference type="AlphaFoldDB" id="A0A3G3IH39"/>
<proteinExistence type="predicted"/>
<keyword evidence="1" id="KW-1133">Transmembrane helix</keyword>
<evidence type="ECO:0000256" key="1">
    <source>
        <dbReference type="SAM" id="Phobius"/>
    </source>
</evidence>
<accession>A0A3G3IH39</accession>
<keyword evidence="1" id="KW-0472">Membrane</keyword>
<dbReference type="GeneID" id="41321687"/>
<reference evidence="2 3" key="1">
    <citation type="submission" date="2016-10" db="EMBL/GenBank/DDBJ databases">
        <title>Complete genome of the TMA-utilizing, human hosted archaeon Methanomethylophilus alvus Gen. nov, sp. nov., strain Mx-05, derived from a pure culture.</title>
        <authorList>
            <person name="Brugere J.-F."/>
            <person name="Ben Hania W."/>
            <person name="Chaudhary P.P."/>
            <person name="Gaci N."/>
            <person name="Borrel G."/>
            <person name="Cao Van Tuat L."/>
            <person name="Fardeau M.-L."/>
            <person name="Harris H.M.B."/>
            <person name="O'Toole P.W."/>
            <person name="Ollivier B."/>
        </authorList>
    </citation>
    <scope>NUCLEOTIDE SEQUENCE [LARGE SCALE GENOMIC DNA]</scope>
    <source>
        <strain evidence="2 3">Mx-05</strain>
    </source>
</reference>
<evidence type="ECO:0000313" key="3">
    <source>
        <dbReference type="Proteomes" id="UP000273278"/>
    </source>
</evidence>
<evidence type="ECO:0000313" key="2">
    <source>
        <dbReference type="EMBL" id="AYQ55049.1"/>
    </source>
</evidence>
<keyword evidence="1" id="KW-0812">Transmembrane</keyword>
<protein>
    <submittedName>
        <fullName evidence="2">Uncharacterized protein</fullName>
    </submittedName>
</protein>
<feature type="transmembrane region" description="Helical" evidence="1">
    <location>
        <begin position="20"/>
        <end position="37"/>
    </location>
</feature>
<gene>
    <name evidence="2" type="ORF">BKD89_04430</name>
</gene>
<dbReference type="EMBL" id="CP017686">
    <property type="protein sequence ID" value="AYQ55049.1"/>
    <property type="molecule type" value="Genomic_DNA"/>
</dbReference>